<evidence type="ECO:0000313" key="1">
    <source>
        <dbReference type="EMBL" id="QEP33608.1"/>
    </source>
</evidence>
<organism evidence="1 2">
    <name type="scientific">Malaciobacter pacificus</name>
    <dbReference type="NCBI Taxonomy" id="1080223"/>
    <lineage>
        <taxon>Bacteria</taxon>
        <taxon>Pseudomonadati</taxon>
        <taxon>Campylobacterota</taxon>
        <taxon>Epsilonproteobacteria</taxon>
        <taxon>Campylobacterales</taxon>
        <taxon>Arcobacteraceae</taxon>
        <taxon>Malaciobacter</taxon>
    </lineage>
</organism>
<proteinExistence type="predicted"/>
<reference evidence="1" key="1">
    <citation type="submission" date="2019-09" db="EMBL/GenBank/DDBJ databases">
        <title>Complete genome sequencing of four Arcobacter species reveals a diverse suite of mobile elements.</title>
        <authorList>
            <person name="Miller W.G."/>
            <person name="Yee E."/>
            <person name="Bono J.L."/>
        </authorList>
    </citation>
    <scope>NUCLEOTIDE SEQUENCE [LARGE SCALE GENOMIC DNA]</scope>
    <source>
        <strain evidence="1">LMG 26638</strain>
    </source>
</reference>
<accession>A0A5C2H5X7</accession>
<gene>
    <name evidence="1" type="ORF">APAC_0447</name>
</gene>
<name>A0A5C2H5X7_9BACT</name>
<dbReference type="EMBL" id="CP035928">
    <property type="protein sequence ID" value="QEP33608.1"/>
    <property type="molecule type" value="Genomic_DNA"/>
</dbReference>
<reference evidence="1" key="2">
    <citation type="submission" date="2019-09" db="EMBL/GenBank/DDBJ databases">
        <title>Taxonomic note: a critical rebuttal of the proposed division of the genus Arcobacter into six genera, emended descriptions of Arcobacter anaerophilus and the genus Arcobacter, and an assessment of genus-level boundaries for Epsilonproteobacteria using in silico genomic comparator tools.</title>
        <authorList>
            <person name="On S.L.W."/>
            <person name="Miller W.G."/>
            <person name="Biggs P."/>
            <person name="Cornelius A."/>
            <person name="Vandamme P."/>
        </authorList>
    </citation>
    <scope>NUCLEOTIDE SEQUENCE [LARGE SCALE GENOMIC DNA]</scope>
    <source>
        <strain evidence="1">LMG 26638</strain>
    </source>
</reference>
<dbReference type="RefSeq" id="WP_130232569.1">
    <property type="nucleotide sequence ID" value="NZ_BMEF01000028.1"/>
</dbReference>
<dbReference type="OrthoDB" id="5347455at2"/>
<dbReference type="KEGG" id="apai:APAC_0447"/>
<protein>
    <submittedName>
        <fullName evidence="1">Uncharacterized protein</fullName>
    </submittedName>
</protein>
<keyword evidence="2" id="KW-1185">Reference proteome</keyword>
<sequence length="104" mass="11991">MAVEEIEVLVLLDVGGLQDEEKLQKFLKRKSFKEVEGEKHVYTSSSTTTLVTTKAFILEIFKEALQKAGFENANLVFLLNETPYPPYYYDKETGFFEEVKEEAK</sequence>
<dbReference type="AlphaFoldDB" id="A0A5C2H5X7"/>
<dbReference type="Proteomes" id="UP000322726">
    <property type="component" value="Chromosome"/>
</dbReference>
<evidence type="ECO:0000313" key="2">
    <source>
        <dbReference type="Proteomes" id="UP000322726"/>
    </source>
</evidence>